<dbReference type="Proteomes" id="UP000327493">
    <property type="component" value="Chromosome 18"/>
</dbReference>
<keyword evidence="2" id="KW-1185">Reference proteome</keyword>
<gene>
    <name evidence="1" type="ORF">FQN60_015878</name>
</gene>
<evidence type="ECO:0000313" key="1">
    <source>
        <dbReference type="EMBL" id="KAA8583332.1"/>
    </source>
</evidence>
<accession>A0A5J5CN19</accession>
<proteinExistence type="predicted"/>
<reference evidence="1 2" key="1">
    <citation type="submission" date="2019-08" db="EMBL/GenBank/DDBJ databases">
        <title>A chromosome-level genome assembly, high-density linkage maps, and genome scans reveal the genomic architecture of hybrid incompatibilities underlying speciation via character displacement in darters (Percidae: Etheostominae).</title>
        <authorList>
            <person name="Moran R.L."/>
            <person name="Catchen J.M."/>
            <person name="Fuller R.C."/>
        </authorList>
    </citation>
    <scope>NUCLEOTIDE SEQUENCE [LARGE SCALE GENOMIC DNA]</scope>
    <source>
        <strain evidence="1">EspeVRDwgs_2016</strain>
        <tissue evidence="1">Muscle</tissue>
    </source>
</reference>
<sequence>MKYDHIPGPPRDKFSLRTFTTFLRIMSKGDNIHDTFLEWPRHMGLSAE</sequence>
<dbReference type="AlphaFoldDB" id="A0A5J5CN19"/>
<evidence type="ECO:0000313" key="2">
    <source>
        <dbReference type="Proteomes" id="UP000327493"/>
    </source>
</evidence>
<comment type="caution">
    <text evidence="1">The sequence shown here is derived from an EMBL/GenBank/DDBJ whole genome shotgun (WGS) entry which is preliminary data.</text>
</comment>
<name>A0A5J5CN19_9PERO</name>
<organism evidence="1 2">
    <name type="scientific">Etheostoma spectabile</name>
    <name type="common">orangethroat darter</name>
    <dbReference type="NCBI Taxonomy" id="54343"/>
    <lineage>
        <taxon>Eukaryota</taxon>
        <taxon>Metazoa</taxon>
        <taxon>Chordata</taxon>
        <taxon>Craniata</taxon>
        <taxon>Vertebrata</taxon>
        <taxon>Euteleostomi</taxon>
        <taxon>Actinopterygii</taxon>
        <taxon>Neopterygii</taxon>
        <taxon>Teleostei</taxon>
        <taxon>Neoteleostei</taxon>
        <taxon>Acanthomorphata</taxon>
        <taxon>Eupercaria</taxon>
        <taxon>Perciformes</taxon>
        <taxon>Percoidei</taxon>
        <taxon>Percidae</taxon>
        <taxon>Etheostomatinae</taxon>
        <taxon>Etheostoma</taxon>
    </lineage>
</organism>
<dbReference type="EMBL" id="VOFY01000018">
    <property type="protein sequence ID" value="KAA8583332.1"/>
    <property type="molecule type" value="Genomic_DNA"/>
</dbReference>
<protein>
    <submittedName>
        <fullName evidence="1">Uncharacterized protein</fullName>
    </submittedName>
</protein>